<sequence>MVRVKHRYLVAQILYPEPATSSLKSNPAQPSALSFRRPTSSSITSGHLIRLIRETISEIFGEYGAGICAGSLFIKYYSAATSTLIIRCSRERSRLVWTALTLITHLPTVVEGQYRAGLPGTPCVFRVVHHSGTIRKSEEKIIQMARSEIFLMRKAGEEVADGVLLALGGGREGLEQGNATMIDADRDESKGDSQEDEMDMLDAE</sequence>
<organism evidence="4 5">
    <name type="scientific">Gomphillus americanus</name>
    <dbReference type="NCBI Taxonomy" id="1940652"/>
    <lineage>
        <taxon>Eukaryota</taxon>
        <taxon>Fungi</taxon>
        <taxon>Dikarya</taxon>
        <taxon>Ascomycota</taxon>
        <taxon>Pezizomycotina</taxon>
        <taxon>Lecanoromycetes</taxon>
        <taxon>OSLEUM clade</taxon>
        <taxon>Ostropomycetidae</taxon>
        <taxon>Ostropales</taxon>
        <taxon>Graphidaceae</taxon>
        <taxon>Gomphilloideae</taxon>
        <taxon>Gomphillus</taxon>
    </lineage>
</organism>
<protein>
    <submittedName>
        <fullName evidence="4">Uncharacterized protein</fullName>
    </submittedName>
</protein>
<keyword evidence="5" id="KW-1185">Reference proteome</keyword>
<evidence type="ECO:0000256" key="1">
    <source>
        <dbReference type="ARBA" id="ARBA00010800"/>
    </source>
</evidence>
<dbReference type="InterPro" id="IPR002759">
    <property type="entry name" value="Pop5/Rpp14/Rnp2-like"/>
</dbReference>
<dbReference type="GO" id="GO:0033204">
    <property type="term" value="F:ribonuclease P RNA binding"/>
    <property type="evidence" value="ECO:0007669"/>
    <property type="project" value="TreeGrafter"/>
</dbReference>
<dbReference type="PANTHER" id="PTHR15441:SF2">
    <property type="entry name" value="RIBONUCLEASE P_MRP PROTEIN SUBUNIT POP5"/>
    <property type="match status" value="1"/>
</dbReference>
<feature type="compositionally biased region" description="Basic and acidic residues" evidence="3">
    <location>
        <begin position="183"/>
        <end position="193"/>
    </location>
</feature>
<dbReference type="GO" id="GO:0001682">
    <property type="term" value="P:tRNA 5'-leader removal"/>
    <property type="evidence" value="ECO:0007669"/>
    <property type="project" value="InterPro"/>
</dbReference>
<feature type="region of interest" description="Disordered" evidence="3">
    <location>
        <begin position="20"/>
        <end position="40"/>
    </location>
</feature>
<dbReference type="PANTHER" id="PTHR15441">
    <property type="entry name" value="RIBONUCLEASE P PROTEIN SUBUNIT P14"/>
    <property type="match status" value="1"/>
</dbReference>
<evidence type="ECO:0000313" key="4">
    <source>
        <dbReference type="EMBL" id="CAF9903477.1"/>
    </source>
</evidence>
<dbReference type="EMBL" id="CAJPDQ010000001">
    <property type="protein sequence ID" value="CAF9903477.1"/>
    <property type="molecule type" value="Genomic_DNA"/>
</dbReference>
<feature type="region of interest" description="Disordered" evidence="3">
    <location>
        <begin position="176"/>
        <end position="204"/>
    </location>
</feature>
<dbReference type="AlphaFoldDB" id="A0A8H3EDI0"/>
<keyword evidence="2" id="KW-0819">tRNA processing</keyword>
<dbReference type="GO" id="GO:0000172">
    <property type="term" value="C:ribonuclease MRP complex"/>
    <property type="evidence" value="ECO:0007669"/>
    <property type="project" value="TreeGrafter"/>
</dbReference>
<dbReference type="InterPro" id="IPR038085">
    <property type="entry name" value="Rnp2-like_sf"/>
</dbReference>
<dbReference type="OrthoDB" id="24745at2759"/>
<evidence type="ECO:0000256" key="3">
    <source>
        <dbReference type="SAM" id="MobiDB-lite"/>
    </source>
</evidence>
<dbReference type="Gene3D" id="3.30.70.3250">
    <property type="entry name" value="Ribonuclease P, Pop5 subunit"/>
    <property type="match status" value="1"/>
</dbReference>
<reference evidence="4" key="1">
    <citation type="submission" date="2021-03" db="EMBL/GenBank/DDBJ databases">
        <authorList>
            <person name="Tagirdzhanova G."/>
        </authorList>
    </citation>
    <scope>NUCLEOTIDE SEQUENCE</scope>
</reference>
<evidence type="ECO:0000313" key="5">
    <source>
        <dbReference type="Proteomes" id="UP000664169"/>
    </source>
</evidence>
<dbReference type="Proteomes" id="UP000664169">
    <property type="component" value="Unassembled WGS sequence"/>
</dbReference>
<comment type="caution">
    <text evidence="4">The sequence shown here is derived from an EMBL/GenBank/DDBJ whole genome shotgun (WGS) entry which is preliminary data.</text>
</comment>
<comment type="similarity">
    <text evidence="1">Belongs to the eukaryotic/archaeal RNase P protein component 2 family.</text>
</comment>
<feature type="compositionally biased region" description="Acidic residues" evidence="3">
    <location>
        <begin position="194"/>
        <end position="204"/>
    </location>
</feature>
<dbReference type="SUPFAM" id="SSF160350">
    <property type="entry name" value="Rnp2-like"/>
    <property type="match status" value="1"/>
</dbReference>
<dbReference type="Pfam" id="PF01900">
    <property type="entry name" value="RNase_P_Rpp14"/>
    <property type="match status" value="1"/>
</dbReference>
<name>A0A8H3EDI0_9LECA</name>
<gene>
    <name evidence="4" type="ORF">GOMPHAMPRED_000293</name>
</gene>
<evidence type="ECO:0000256" key="2">
    <source>
        <dbReference type="ARBA" id="ARBA00022694"/>
    </source>
</evidence>
<accession>A0A8H3EDI0</accession>
<dbReference type="GO" id="GO:0030681">
    <property type="term" value="C:multimeric ribonuclease P complex"/>
    <property type="evidence" value="ECO:0007669"/>
    <property type="project" value="TreeGrafter"/>
</dbReference>
<dbReference type="GO" id="GO:0005730">
    <property type="term" value="C:nucleolus"/>
    <property type="evidence" value="ECO:0007669"/>
    <property type="project" value="TreeGrafter"/>
</dbReference>
<proteinExistence type="inferred from homology"/>